<dbReference type="Xenbase" id="XB-GENE-997814">
    <property type="gene designation" value="recql4"/>
</dbReference>
<dbReference type="CDD" id="cd22289">
    <property type="entry name" value="RecQL4_SLD2_NTD"/>
    <property type="match status" value="1"/>
</dbReference>
<feature type="domain" description="Helicase C-terminal" evidence="27">
    <location>
        <begin position="930"/>
        <end position="1118"/>
    </location>
</feature>
<feature type="domain" description="CCHC-type" evidence="25">
    <location>
        <begin position="607"/>
        <end position="621"/>
    </location>
</feature>
<evidence type="ECO:0000256" key="17">
    <source>
        <dbReference type="ARBA" id="ARBA00034808"/>
    </source>
</evidence>
<feature type="compositionally biased region" description="Low complexity" evidence="24">
    <location>
        <begin position="337"/>
        <end position="349"/>
    </location>
</feature>
<feature type="region of interest" description="Disordered" evidence="24">
    <location>
        <begin position="301"/>
        <end position="364"/>
    </location>
</feature>
<keyword evidence="12" id="KW-0067">ATP-binding</keyword>
<dbReference type="PANTHER" id="PTHR13710:SF108">
    <property type="entry name" value="ATP-DEPENDENT DNA HELICASE Q4"/>
    <property type="match status" value="1"/>
</dbReference>
<evidence type="ECO:0000256" key="22">
    <source>
        <dbReference type="ARBA" id="ARBA00084018"/>
    </source>
</evidence>
<evidence type="ECO:0000313" key="29">
    <source>
        <dbReference type="RefSeq" id="XP_031752020.1"/>
    </source>
</evidence>
<dbReference type="PANTHER" id="PTHR13710">
    <property type="entry name" value="DNA HELICASE RECQ FAMILY MEMBER"/>
    <property type="match status" value="1"/>
</dbReference>
<evidence type="ECO:0000256" key="7">
    <source>
        <dbReference type="ARBA" id="ARBA00022723"/>
    </source>
</evidence>
<dbReference type="InterPro" id="IPR027417">
    <property type="entry name" value="P-loop_NTPase"/>
</dbReference>
<feature type="compositionally biased region" description="Polar residues" evidence="24">
    <location>
        <begin position="177"/>
        <end position="189"/>
    </location>
</feature>
<evidence type="ECO:0000256" key="6">
    <source>
        <dbReference type="ARBA" id="ARBA00022553"/>
    </source>
</evidence>
<dbReference type="Pfam" id="PF00098">
    <property type="entry name" value="zf-CCHC"/>
    <property type="match status" value="1"/>
</dbReference>
<evidence type="ECO:0000259" key="26">
    <source>
        <dbReference type="PROSITE" id="PS51192"/>
    </source>
</evidence>
<evidence type="ECO:0000256" key="14">
    <source>
        <dbReference type="ARBA" id="ARBA00023235"/>
    </source>
</evidence>
<dbReference type="PROSITE" id="PS51192">
    <property type="entry name" value="HELICASE_ATP_BIND_1"/>
    <property type="match status" value="1"/>
</dbReference>
<dbReference type="Pfam" id="PF00271">
    <property type="entry name" value="Helicase_C"/>
    <property type="match status" value="1"/>
</dbReference>
<evidence type="ECO:0000256" key="19">
    <source>
        <dbReference type="ARBA" id="ARBA00074290"/>
    </source>
</evidence>
<reference evidence="29" key="1">
    <citation type="submission" date="2025-08" db="UniProtKB">
        <authorList>
            <consortium name="RefSeq"/>
        </authorList>
    </citation>
    <scope>IDENTIFICATION</scope>
    <source>
        <strain evidence="29">Nigerian</strain>
        <tissue evidence="29">Liver and blood</tissue>
    </source>
</reference>
<dbReference type="CTD" id="9401"/>
<proteinExistence type="inferred from homology"/>
<dbReference type="FunFam" id="3.40.50.300:FF:000772">
    <property type="entry name" value="ATP-dependent DNA helicase Q4"/>
    <property type="match status" value="1"/>
</dbReference>
<comment type="subcellular location">
    <subcellularLocation>
        <location evidence="3">Cytoplasm</location>
    </subcellularLocation>
    <subcellularLocation>
        <location evidence="2">Nucleus</location>
    </subcellularLocation>
</comment>
<keyword evidence="10 29" id="KW-0347">Helicase</keyword>
<dbReference type="Pfam" id="PF00270">
    <property type="entry name" value="DEAD"/>
    <property type="match status" value="1"/>
</dbReference>
<keyword evidence="9" id="KW-0378">Hydrolase</keyword>
<organism evidence="28 29">
    <name type="scientific">Xenopus tropicalis</name>
    <name type="common">Western clawed frog</name>
    <name type="synonym">Silurana tropicalis</name>
    <dbReference type="NCBI Taxonomy" id="8364"/>
    <lineage>
        <taxon>Eukaryota</taxon>
        <taxon>Metazoa</taxon>
        <taxon>Chordata</taxon>
        <taxon>Craniata</taxon>
        <taxon>Vertebrata</taxon>
        <taxon>Euteleostomi</taxon>
        <taxon>Amphibia</taxon>
        <taxon>Batrachia</taxon>
        <taxon>Anura</taxon>
        <taxon>Pipoidea</taxon>
        <taxon>Pipidae</taxon>
        <taxon>Xenopodinae</taxon>
        <taxon>Xenopus</taxon>
        <taxon>Silurana</taxon>
    </lineage>
</organism>
<gene>
    <name evidence="29 30" type="primary">recql4</name>
    <name evidence="29" type="synonym">recq4</name>
</gene>
<evidence type="ECO:0000256" key="3">
    <source>
        <dbReference type="ARBA" id="ARBA00004496"/>
    </source>
</evidence>
<dbReference type="Gene3D" id="1.10.10.1460">
    <property type="match status" value="1"/>
</dbReference>
<dbReference type="InterPro" id="IPR001878">
    <property type="entry name" value="Znf_CCHC"/>
</dbReference>
<dbReference type="GO" id="GO:0005694">
    <property type="term" value="C:chromosome"/>
    <property type="evidence" value="ECO:0000318"/>
    <property type="project" value="GO_Central"/>
</dbReference>
<evidence type="ECO:0000313" key="30">
    <source>
        <dbReference type="Xenbase" id="XB-GENE-997814"/>
    </source>
</evidence>
<name>A0A8J1J4U7_XENTR</name>
<evidence type="ECO:0000256" key="5">
    <source>
        <dbReference type="ARBA" id="ARBA00022490"/>
    </source>
</evidence>
<keyword evidence="8" id="KW-0547">Nucleotide-binding</keyword>
<dbReference type="InterPro" id="IPR001650">
    <property type="entry name" value="Helicase_C-like"/>
</dbReference>
<evidence type="ECO:0000256" key="11">
    <source>
        <dbReference type="ARBA" id="ARBA00022833"/>
    </source>
</evidence>
<sequence length="1520" mass="169816">MERYNQVKVLLKNWETAFLQEHKRRPNKTDVENASNETQELYKEYRSLKQGQLDVSTESVFTPESGQVASLRLARSADAAGDSEGSASWGSHLNRACVTPKLTPKERDSLKASAQFYGMKLKANLGGASKERPVSLKKSFTPRSRPAIGSPDVKTRNHLAFPKPPGTPISPPELLQDTPSEPSDTSSHISLKEPPPKPAWNPSALGQPIKKQHQLQAMVGQRMASLNQEWLQRCELRNGAEPMEVTAAEQRNVNREQCDSTLEPLAEGAIESTDLHITSNNDEFAHSVTSPTHSVLAFTPGPSQHAASPSLPLTFGRLDKSPEKPKQKAVETPGRNSIVRSRVTDSVSSRNKREGVWDPDQQPLERKFPVRQRICVESKASLAEAGMGAHNQLDSKGPMSNGSKQLQDIDVGQVMKNRTRPRQQSPQEVDGMPQETIAGGEASAILSKGKRKKRQREISAEQDAVEESPKVSKKRRKTKMSPDNGEKSSPVQNRRKRGARRNDSSDDPSMESPASEQGAKPVSEDLFGELEEETAQRISVKTAKATRMPQIKSENFVRINLKKKSHVKSFALNGQRLRKQMWKQKWQKKGEQFGGGGKHFNRGGDTCFRCGGIGHWASQCPGSVPVVRQEVVEIEEEEEVSLPTLEDVARMTNTQLQSTSAEVPSGWCQGPVATLNVVRAVYEPPEPPSPMQALYELEPDGKVKETPAEVYDTLSELGYSSFRPGQEQAVMRILSGLSSLVILSTGMGKSLCYQLPAYMYAKRSRCITLVISPLVSLMDDQVSGLPPKLKAVCIHSNMTRTQRETAIEKVKQGKVHVLLLSPEALVGGGQSGSSCLPPAEQLPPVAFACIDEAHCVSEWSHNFRPCYLRLCKVLRERLGVNCLLGLTATATRATAEDVARHLGVSQEGGIPVRMASVPPNLHLSVSMDRNRDQALVTLLKGERFGCLDSVIVYCTRREETQRISALLRTSLQGVTVSNLNSQEQEEATVSDRKKAQALKKIRRPLKWIAESYHAGMSAAERRRVQNNFMCGQLRLVVATVAFGMGLDKSDVRGIIHYNMPKNFESYVQEIGRAGRDGKDAQCHLFLDPEEHDMDELRRHIYSDSVDCITVKRLVQKVFPKCKCRDLEREQQALTNAGEVEDSELLEFLAQSGEEQDGMCDTPSSGTDPVCDMPSSGRDPVCDTPVSGRDPVCDTPIIGRDPSMRTPRLCHRHERAIPIEETVQGLDIREEAIETLLCYLELHPSHWLEQMHPTLSHCRVVCYSGPQQLRQLASSCPPVAVCLARERLAGVDHTHVSSVEFNVVELADSMGWEMVPVKRALRDLQWKQQPERGFKGTGRSGVLVEFGRLSFHFRSYGDLTDQELDEVCDFLHQKVTSRERTSLNQLKSCFRAFQSVAYRTSSACAEQISAERSAQLKALLWEYFEKRVTEEAKVEDPDEELREIKLQESKDQVRSDIRHFLSIHQEERFSGRALARIFHGIGSPCYPAQVFGRDRRFWRKYIHLDFNELMNLSKEEIIRLK</sequence>
<feature type="compositionally biased region" description="Basic and acidic residues" evidence="24">
    <location>
        <begin position="317"/>
        <end position="329"/>
    </location>
</feature>
<dbReference type="GO" id="GO:0005524">
    <property type="term" value="F:ATP binding"/>
    <property type="evidence" value="ECO:0007669"/>
    <property type="project" value="UniProtKB-KW"/>
</dbReference>
<keyword evidence="23" id="KW-0863">Zinc-finger</keyword>
<dbReference type="SUPFAM" id="SSF57756">
    <property type="entry name" value="Retrovirus zinc finger-like domains"/>
    <property type="match status" value="1"/>
</dbReference>
<dbReference type="GO" id="GO:0000724">
    <property type="term" value="P:double-strand break repair via homologous recombination"/>
    <property type="evidence" value="ECO:0000318"/>
    <property type="project" value="GO_Central"/>
</dbReference>
<evidence type="ECO:0000256" key="4">
    <source>
        <dbReference type="ARBA" id="ARBA00005446"/>
    </source>
</evidence>
<dbReference type="SMART" id="SM00343">
    <property type="entry name" value="ZnF_C2HC"/>
    <property type="match status" value="1"/>
</dbReference>
<feature type="region of interest" description="Disordered" evidence="24">
    <location>
        <begin position="127"/>
        <end position="203"/>
    </location>
</feature>
<dbReference type="GO" id="GO:0005634">
    <property type="term" value="C:nucleus"/>
    <property type="evidence" value="ECO:0000318"/>
    <property type="project" value="GO_Central"/>
</dbReference>
<dbReference type="FunFam" id="3.40.50.300:FF:001084">
    <property type="entry name" value="RecQ like helicase 4"/>
    <property type="match status" value="1"/>
</dbReference>
<feature type="compositionally biased region" description="Polar residues" evidence="24">
    <location>
        <begin position="392"/>
        <end position="406"/>
    </location>
</feature>
<dbReference type="Gene3D" id="3.40.50.300">
    <property type="entry name" value="P-loop containing nucleotide triphosphate hydrolases"/>
    <property type="match status" value="2"/>
</dbReference>
<evidence type="ECO:0000256" key="23">
    <source>
        <dbReference type="PROSITE-ProRule" id="PRU00047"/>
    </source>
</evidence>
<dbReference type="InterPro" id="IPR011545">
    <property type="entry name" value="DEAD/DEAH_box_helicase_dom"/>
</dbReference>
<evidence type="ECO:0000256" key="21">
    <source>
        <dbReference type="ARBA" id="ARBA00078242"/>
    </source>
</evidence>
<dbReference type="SUPFAM" id="SSF52540">
    <property type="entry name" value="P-loop containing nucleoside triphosphate hydrolases"/>
    <property type="match status" value="1"/>
</dbReference>
<evidence type="ECO:0000256" key="24">
    <source>
        <dbReference type="SAM" id="MobiDB-lite"/>
    </source>
</evidence>
<dbReference type="AGR" id="Xenbase:XB-GENE-997814"/>
<keyword evidence="11" id="KW-0862">Zinc</keyword>
<dbReference type="GO" id="GO:0005737">
    <property type="term" value="C:cytoplasm"/>
    <property type="evidence" value="ECO:0000318"/>
    <property type="project" value="GO_Central"/>
</dbReference>
<feature type="region of interest" description="Disordered" evidence="24">
    <location>
        <begin position="1152"/>
        <end position="1184"/>
    </location>
</feature>
<dbReference type="SMART" id="SM00487">
    <property type="entry name" value="DEXDc"/>
    <property type="match status" value="1"/>
</dbReference>
<dbReference type="GeneID" id="780344"/>
<keyword evidence="6" id="KW-0597">Phosphoprotein</keyword>
<keyword evidence="15" id="KW-0539">Nucleus</keyword>
<dbReference type="Proteomes" id="UP000008143">
    <property type="component" value="Chromosome 2"/>
</dbReference>
<dbReference type="GO" id="GO:0008270">
    <property type="term" value="F:zinc ion binding"/>
    <property type="evidence" value="ECO:0007669"/>
    <property type="project" value="UniProtKB-KW"/>
</dbReference>
<comment type="cofactor">
    <cofactor evidence="1">
        <name>Zn(2+)</name>
        <dbReference type="ChEBI" id="CHEBI:29105"/>
    </cofactor>
</comment>
<evidence type="ECO:0000256" key="10">
    <source>
        <dbReference type="ARBA" id="ARBA00022806"/>
    </source>
</evidence>
<feature type="region of interest" description="Disordered" evidence="24">
    <location>
        <begin position="390"/>
        <end position="521"/>
    </location>
</feature>
<dbReference type="PROSITE" id="PS51194">
    <property type="entry name" value="HELICASE_CTER"/>
    <property type="match status" value="1"/>
</dbReference>
<dbReference type="PROSITE" id="PS50158">
    <property type="entry name" value="ZF_CCHC"/>
    <property type="match status" value="1"/>
</dbReference>
<dbReference type="GO" id="GO:0043138">
    <property type="term" value="F:3'-5' DNA helicase activity"/>
    <property type="evidence" value="ECO:0000318"/>
    <property type="project" value="GO_Central"/>
</dbReference>
<protein>
    <recommendedName>
        <fullName evidence="19">ATP-dependent DNA helicase Q4</fullName>
        <ecNumber evidence="17">5.6.2.4</ecNumber>
    </recommendedName>
    <alternativeName>
        <fullName evidence="20">DNA 3'-5' helicase RecQ4</fullName>
    </alternativeName>
    <alternativeName>
        <fullName evidence="21">DNA helicase, RecQ-like type 4</fullName>
    </alternativeName>
    <alternativeName>
        <fullName evidence="22">RecQ protein-like 4</fullName>
    </alternativeName>
</protein>
<dbReference type="CDD" id="cd18018">
    <property type="entry name" value="DEXHc_RecQ4-like"/>
    <property type="match status" value="1"/>
</dbReference>
<comment type="similarity">
    <text evidence="4">Belongs to the helicase family. RecQ subfamily.</text>
</comment>
<keyword evidence="14" id="KW-0413">Isomerase</keyword>
<evidence type="ECO:0000256" key="8">
    <source>
        <dbReference type="ARBA" id="ARBA00022741"/>
    </source>
</evidence>
<dbReference type="InterPro" id="IPR036875">
    <property type="entry name" value="Znf_CCHC_sf"/>
</dbReference>
<evidence type="ECO:0000259" key="25">
    <source>
        <dbReference type="PROSITE" id="PS50158"/>
    </source>
</evidence>
<dbReference type="GO" id="GO:0003677">
    <property type="term" value="F:DNA binding"/>
    <property type="evidence" value="ECO:0007669"/>
    <property type="project" value="UniProtKB-KW"/>
</dbReference>
<evidence type="ECO:0000256" key="15">
    <source>
        <dbReference type="ARBA" id="ARBA00023242"/>
    </source>
</evidence>
<evidence type="ECO:0000313" key="28">
    <source>
        <dbReference type="Proteomes" id="UP000008143"/>
    </source>
</evidence>
<comment type="catalytic activity">
    <reaction evidence="16">
        <text>Couples ATP hydrolysis with the unwinding of duplex DNA by translocating in the 3'-5' direction.</text>
        <dbReference type="EC" id="5.6.2.4"/>
    </reaction>
</comment>
<dbReference type="FunFam" id="1.10.10.1460:FF:000001">
    <property type="entry name" value="DNA replication regulator Sld2"/>
    <property type="match status" value="1"/>
</dbReference>
<dbReference type="EC" id="5.6.2.4" evidence="17"/>
<keyword evidence="7" id="KW-0479">Metal-binding</keyword>
<dbReference type="Gene3D" id="4.10.60.10">
    <property type="entry name" value="Zinc finger, CCHC-type"/>
    <property type="match status" value="1"/>
</dbReference>
<evidence type="ECO:0000256" key="13">
    <source>
        <dbReference type="ARBA" id="ARBA00023125"/>
    </source>
</evidence>
<evidence type="ECO:0000256" key="20">
    <source>
        <dbReference type="ARBA" id="ARBA00076756"/>
    </source>
</evidence>
<dbReference type="GO" id="GO:0000723">
    <property type="term" value="P:telomere maintenance"/>
    <property type="evidence" value="ECO:0000318"/>
    <property type="project" value="GO_Central"/>
</dbReference>
<evidence type="ECO:0000256" key="18">
    <source>
        <dbReference type="ARBA" id="ARBA00049360"/>
    </source>
</evidence>
<accession>A0A8J1J4U7</accession>
<evidence type="ECO:0000256" key="9">
    <source>
        <dbReference type="ARBA" id="ARBA00022801"/>
    </source>
</evidence>
<keyword evidence="28" id="KW-1185">Reference proteome</keyword>
<evidence type="ECO:0000256" key="16">
    <source>
        <dbReference type="ARBA" id="ARBA00034617"/>
    </source>
</evidence>
<dbReference type="GO" id="GO:0009378">
    <property type="term" value="F:four-way junction helicase activity"/>
    <property type="evidence" value="ECO:0000318"/>
    <property type="project" value="GO_Central"/>
</dbReference>
<evidence type="ECO:0000259" key="27">
    <source>
        <dbReference type="PROSITE" id="PS51194"/>
    </source>
</evidence>
<evidence type="ECO:0000256" key="12">
    <source>
        <dbReference type="ARBA" id="ARBA00022840"/>
    </source>
</evidence>
<comment type="catalytic activity">
    <reaction evidence="18">
        <text>ATP + H2O = ADP + phosphate + H(+)</text>
        <dbReference type="Rhea" id="RHEA:13065"/>
        <dbReference type="ChEBI" id="CHEBI:15377"/>
        <dbReference type="ChEBI" id="CHEBI:15378"/>
        <dbReference type="ChEBI" id="CHEBI:30616"/>
        <dbReference type="ChEBI" id="CHEBI:43474"/>
        <dbReference type="ChEBI" id="CHEBI:456216"/>
    </reaction>
</comment>
<feature type="domain" description="Helicase ATP-binding" evidence="26">
    <location>
        <begin position="730"/>
        <end position="908"/>
    </location>
</feature>
<dbReference type="GO" id="GO:0016787">
    <property type="term" value="F:hydrolase activity"/>
    <property type="evidence" value="ECO:0007669"/>
    <property type="project" value="UniProtKB-KW"/>
</dbReference>
<evidence type="ECO:0000256" key="1">
    <source>
        <dbReference type="ARBA" id="ARBA00001947"/>
    </source>
</evidence>
<keyword evidence="13" id="KW-0238">DNA-binding</keyword>
<feature type="compositionally biased region" description="Pro residues" evidence="24">
    <location>
        <begin position="162"/>
        <end position="171"/>
    </location>
</feature>
<evidence type="ECO:0000256" key="2">
    <source>
        <dbReference type="ARBA" id="ARBA00004123"/>
    </source>
</evidence>
<dbReference type="SMART" id="SM00490">
    <property type="entry name" value="HELICc"/>
    <property type="match status" value="1"/>
</dbReference>
<dbReference type="RefSeq" id="XP_031752020.1">
    <property type="nucleotide sequence ID" value="XM_031896160.1"/>
</dbReference>
<dbReference type="GO" id="GO:0006260">
    <property type="term" value="P:DNA replication"/>
    <property type="evidence" value="ECO:0000318"/>
    <property type="project" value="GO_Central"/>
</dbReference>
<keyword evidence="5" id="KW-0963">Cytoplasm</keyword>
<dbReference type="InterPro" id="IPR014001">
    <property type="entry name" value="Helicase_ATP-bd"/>
</dbReference>